<proteinExistence type="predicted"/>
<evidence type="ECO:0000313" key="3">
    <source>
        <dbReference type="EMBL" id="RTE02765.1"/>
    </source>
</evidence>
<protein>
    <submittedName>
        <fullName evidence="3">Copper amine oxidase N-terminal domain-containing protein</fullName>
    </submittedName>
</protein>
<dbReference type="InterPro" id="IPR012854">
    <property type="entry name" value="Cu_amine_oxidase-like_N"/>
</dbReference>
<sequence>MKKIVSAIISFVIASTLCMQTTFAAELKMKINNESVHFEYGTPFIDNGSSLIPLRDLLISLGVANDDQHIQWNAAEQSVTIAKDDKIVKLRVGATDIFLNGELFKKLEVPAQNVDGRVYLPARAVAEALGYFVGYDAETSTVLVQEKPFGGGVKADDYGNSEIAVPSAGDSALDSLKFGLAAYHVSLPVDSERAINNNSSTFFASGSNPLSLDKIAKPTAPEDIVKNVSAYHSSIVNVTFLKIDEIKDFTLDNGKTLTLAIGHTGGETSPVSNSWVDDTYFQVFFAGSAPAAKGDKVTVNGVPVGESTIELTTALGKPVVEPVVLLAAGNLIKTSDEYDLRSEQSRSNTGNIVIPELEKAWKTKIDGLQVNMTGDKITITSRRTTDSAVNGTYVNVKSVQAENYSYTPSSPLEIPLGQNGLNISLKDLVDKTGKSLQPSNGQTFFVKIEVVQGVSSRVDSVVRFVEYKN</sequence>
<dbReference type="OrthoDB" id="2666280at2"/>
<feature type="domain" description="Copper amine oxidase-like N-terminal" evidence="2">
    <location>
        <begin position="31"/>
        <end position="143"/>
    </location>
</feature>
<dbReference type="EMBL" id="RXHU01000112">
    <property type="protein sequence ID" value="RTE02765.1"/>
    <property type="molecule type" value="Genomic_DNA"/>
</dbReference>
<dbReference type="SUPFAM" id="SSF55383">
    <property type="entry name" value="Copper amine oxidase, domain N"/>
    <property type="match status" value="1"/>
</dbReference>
<keyword evidence="1" id="KW-0732">Signal</keyword>
<comment type="caution">
    <text evidence="3">The sequence shown here is derived from an EMBL/GenBank/DDBJ whole genome shotgun (WGS) entry which is preliminary data.</text>
</comment>
<feature type="chain" id="PRO_5019235571" evidence="1">
    <location>
        <begin position="25"/>
        <end position="469"/>
    </location>
</feature>
<dbReference type="RefSeq" id="WP_126144735.1">
    <property type="nucleotide sequence ID" value="NZ_RXHU01000112.1"/>
</dbReference>
<evidence type="ECO:0000313" key="4">
    <source>
        <dbReference type="Proteomes" id="UP000276128"/>
    </source>
</evidence>
<reference evidence="3 4" key="1">
    <citation type="submission" date="2018-12" db="EMBL/GenBank/DDBJ databases">
        <title>Bacillus ochoae sp. nov., Paenibacillus whitsoniae sp. nov., Paenibacillus spiritus sp. nov. Isolated from the Mars Exploration Rover during spacecraft assembly.</title>
        <authorList>
            <person name="Seuylemezian A."/>
            <person name="Vaishampayan P."/>
        </authorList>
    </citation>
    <scope>NUCLEOTIDE SEQUENCE [LARGE SCALE GENOMIC DNA]</scope>
    <source>
        <strain evidence="3 4">MER 54</strain>
    </source>
</reference>
<dbReference type="InterPro" id="IPR036582">
    <property type="entry name" value="Mao_N_sf"/>
</dbReference>
<organism evidence="3 4">
    <name type="scientific">Paenibacillus whitsoniae</name>
    <dbReference type="NCBI Taxonomy" id="2496558"/>
    <lineage>
        <taxon>Bacteria</taxon>
        <taxon>Bacillati</taxon>
        <taxon>Bacillota</taxon>
        <taxon>Bacilli</taxon>
        <taxon>Bacillales</taxon>
        <taxon>Paenibacillaceae</taxon>
        <taxon>Paenibacillus</taxon>
    </lineage>
</organism>
<feature type="signal peptide" evidence="1">
    <location>
        <begin position="1"/>
        <end position="24"/>
    </location>
</feature>
<name>A0A430J517_9BACL</name>
<accession>A0A430J517</accession>
<dbReference type="Pfam" id="PF07833">
    <property type="entry name" value="Cu_amine_oxidN1"/>
    <property type="match status" value="1"/>
</dbReference>
<dbReference type="Proteomes" id="UP000276128">
    <property type="component" value="Unassembled WGS sequence"/>
</dbReference>
<dbReference type="AlphaFoldDB" id="A0A430J517"/>
<dbReference type="Gene3D" id="3.30.457.10">
    <property type="entry name" value="Copper amine oxidase-like, N-terminal domain"/>
    <property type="match status" value="1"/>
</dbReference>
<keyword evidence="4" id="KW-1185">Reference proteome</keyword>
<evidence type="ECO:0000259" key="2">
    <source>
        <dbReference type="Pfam" id="PF07833"/>
    </source>
</evidence>
<gene>
    <name evidence="3" type="ORF">EJQ19_29055</name>
</gene>
<evidence type="ECO:0000256" key="1">
    <source>
        <dbReference type="SAM" id="SignalP"/>
    </source>
</evidence>